<feature type="transmembrane region" description="Helical" evidence="1">
    <location>
        <begin position="26"/>
        <end position="47"/>
    </location>
</feature>
<keyword evidence="1" id="KW-0472">Membrane</keyword>
<evidence type="ECO:0000256" key="1">
    <source>
        <dbReference type="SAM" id="Phobius"/>
    </source>
</evidence>
<feature type="transmembrane region" description="Helical" evidence="1">
    <location>
        <begin position="90"/>
        <end position="112"/>
    </location>
</feature>
<gene>
    <name evidence="2" type="ORF">C0Z20_06630</name>
</gene>
<dbReference type="Proteomes" id="UP000235777">
    <property type="component" value="Unassembled WGS sequence"/>
</dbReference>
<feature type="transmembrane region" description="Helical" evidence="1">
    <location>
        <begin position="160"/>
        <end position="179"/>
    </location>
</feature>
<reference evidence="2 3" key="1">
    <citation type="submission" date="2018-01" db="EMBL/GenBank/DDBJ databases">
        <title>Whole genome analyses suggest that Burkholderia sensu lato contains two further novel genera in the rhizoxinica-symbiotica group Mycetohabitans gen. nov., and Trinickia gen. nov.: implications for the evolution of diazotrophy and nodulation in the Burkholderiaceae.</title>
        <authorList>
            <person name="Estrada-de los Santos P."/>
            <person name="Palmer M."/>
            <person name="Chavez-Ramirez B."/>
            <person name="Beukes C."/>
            <person name="Steenkamp E.T."/>
            <person name="Hirsch A.M."/>
            <person name="Manyaka P."/>
            <person name="Maluk M."/>
            <person name="Lafos M."/>
            <person name="Crook M."/>
            <person name="Gross E."/>
            <person name="Simon M.F."/>
            <person name="Bueno dos Reis Junior F."/>
            <person name="Poole P.S."/>
            <person name="Venter S.N."/>
            <person name="James E.K."/>
        </authorList>
    </citation>
    <scope>NUCLEOTIDE SEQUENCE [LARGE SCALE GENOMIC DNA]</scope>
    <source>
        <strain evidence="2 3">JPY 581</strain>
    </source>
</reference>
<dbReference type="AlphaFoldDB" id="A0A2N7X882"/>
<proteinExistence type="predicted"/>
<feature type="transmembrane region" description="Helical" evidence="1">
    <location>
        <begin position="185"/>
        <end position="207"/>
    </location>
</feature>
<dbReference type="Pfam" id="PF06532">
    <property type="entry name" value="NrsF"/>
    <property type="match status" value="1"/>
</dbReference>
<evidence type="ECO:0000313" key="2">
    <source>
        <dbReference type="EMBL" id="PMS37810.1"/>
    </source>
</evidence>
<comment type="caution">
    <text evidence="2">The sequence shown here is derived from an EMBL/GenBank/DDBJ whole genome shotgun (WGS) entry which is preliminary data.</text>
</comment>
<feature type="transmembrane region" description="Helical" evidence="1">
    <location>
        <begin position="132"/>
        <end position="153"/>
    </location>
</feature>
<sequence>METDRLVTLLAAGITPVDKHAAARRFSWAVLAGALGATLLVLVFYGLRPDIGEMLVTPLFWAKVSLPVALAAGSLALTARLSRPGVTVGAAWAGLAVPIAIVWVAGLAVWSIAPADERALLLFGHTWRTCPFNIAFLSIPGFIAAISAVRGLAPTRLRMAGASAGAMAGATGTVAYCLHCPEMGVPFWAVWYLLGMALPTAVGALIGPRCLRW</sequence>
<evidence type="ECO:0000313" key="3">
    <source>
        <dbReference type="Proteomes" id="UP000235777"/>
    </source>
</evidence>
<dbReference type="EMBL" id="PNYC01000003">
    <property type="protein sequence ID" value="PMS37810.1"/>
    <property type="molecule type" value="Genomic_DNA"/>
</dbReference>
<keyword evidence="3" id="KW-1185">Reference proteome</keyword>
<dbReference type="OrthoDB" id="6059252at2"/>
<keyword evidence="1" id="KW-1133">Transmembrane helix</keyword>
<keyword evidence="1" id="KW-0812">Transmembrane</keyword>
<dbReference type="InterPro" id="IPR009495">
    <property type="entry name" value="NrsF"/>
</dbReference>
<accession>A0A2N7X882</accession>
<dbReference type="RefSeq" id="WP_026229783.1">
    <property type="nucleotide sequence ID" value="NZ_KB890176.1"/>
</dbReference>
<feature type="transmembrane region" description="Helical" evidence="1">
    <location>
        <begin position="59"/>
        <end position="78"/>
    </location>
</feature>
<dbReference type="STRING" id="863227.GCA_000373005_02750"/>
<protein>
    <submittedName>
        <fullName evidence="2">DUF1109 domain-containing protein</fullName>
    </submittedName>
</protein>
<organism evidence="2 3">
    <name type="scientific">Trinickia symbiotica</name>
    <dbReference type="NCBI Taxonomy" id="863227"/>
    <lineage>
        <taxon>Bacteria</taxon>
        <taxon>Pseudomonadati</taxon>
        <taxon>Pseudomonadota</taxon>
        <taxon>Betaproteobacteria</taxon>
        <taxon>Burkholderiales</taxon>
        <taxon>Burkholderiaceae</taxon>
        <taxon>Trinickia</taxon>
    </lineage>
</organism>
<name>A0A2N7X882_9BURK</name>